<dbReference type="RefSeq" id="WP_004231390.1">
    <property type="nucleotide sequence ID" value="NZ_GL698429.1"/>
</dbReference>
<evidence type="ECO:0000313" key="4">
    <source>
        <dbReference type="EMBL" id="EFW89398.1"/>
    </source>
</evidence>
<dbReference type="CDD" id="cd00222">
    <property type="entry name" value="CollagenBindB"/>
    <property type="match status" value="1"/>
</dbReference>
<dbReference type="SUPFAM" id="SSF49478">
    <property type="entry name" value="Cna protein B-type domain"/>
    <property type="match status" value="2"/>
</dbReference>
<evidence type="ECO:0000256" key="1">
    <source>
        <dbReference type="SAM" id="MobiDB-lite"/>
    </source>
</evidence>
<dbReference type="Gene3D" id="2.60.40.1140">
    <property type="entry name" value="Collagen-binding surface protein Cna, B-type domain"/>
    <property type="match status" value="3"/>
</dbReference>
<sequence>MAGFLSIILIYSALLCPIVYAIDSSKGLSQSENVVQQEKSQEKEVAIFLKNKETDENINNVGIEIRERDSNNIVEKWATSDEIKKINLKINKEYLIKVNSVKEYDAFDDEIFKIDENGDVFVLSDGNQWDKEEKSGTLILSMRPSIDSGNDKTTNDDSSDKENTLKAEEKKILTVTLPKINVYDAEDNTKDWYPASFMFYKESEPEMILASWVSAEDSPTLDLEVGVVYDLKESDVYQFEDIDKPIKIRITANGKFEQYIDDSWKEVDVINIAIKKSKRSKLLRASRGIIKPEPITEGDIAPFNNLQIIKNMPSSSKVEIMAIGSQVDKHVRVTGGNQTQSNNRVHGGDYRIEERGYGLDPNIKKAMDNNSRGAILVRFKPSNKTSDSEYLTNPNYGWDDEDLSLNTTRMWVKVRYTDAAYYDGQLVDAIATISVTPYKNRTIDTGNGHSDYSKSQYYPLIEISDLLFGGWVWQNVNEFQVDLQFVPKGGDESQAILMPEGDLKSKNAAYYTINSLDPESVPSWDTPNPAAYGPESVVPAEGTVSGAYVVPNSNIVTSYEGGPNGTQTAYNGGATPWGTAAERESIDDVPGSDTWSLNSVLFTTSATTHITVTLGNLERNPIQQKVPRTNYVWATISTEAFTNNFVKYIDIPIQKVWQDEENSHESVTIDLYAVWTADGKEGETLFQSQTLSDENNWNTVFKQVPDQESLEKIIRKNFTQDAKEIKYKVREREIPSDYESIDSGDSSAETGFTVTNKKVKTGLTITKKWQENGAAIDNESTKDFGQIKVTLKRKVGNLVDATFQQDVELLYDTDATKSWKKSIDGLPIADEKGVNYTYFIEEDMSTIPDFFYIKDYLNNGIELSQTKDNNHLGVTNNREISQLIIQKKWYNKDGKEISNEKLPKSLSVKLYRTTDGSTNNGELYKEVRLERQKNDGKYTWAITESVPVRDSGGSYYTYYIEEDVPKGYLEISDDNDKFVKYSDDNATSDVTLTLKNKVNPTYPVTGGIGILPFISIGLVILLMAVMLYYMQNRKEI</sequence>
<comment type="caution">
    <text evidence="4">The sequence shown here is derived from an EMBL/GenBank/DDBJ whole genome shotgun (WGS) entry which is preliminary data.</text>
</comment>
<dbReference type="EMBL" id="AEVB01000009">
    <property type="protein sequence ID" value="EFW89398.1"/>
    <property type="molecule type" value="Genomic_DNA"/>
</dbReference>
<keyword evidence="2" id="KW-0472">Membrane</keyword>
<keyword evidence="2" id="KW-0812">Transmembrane</keyword>
<feature type="transmembrane region" description="Helical" evidence="2">
    <location>
        <begin position="1010"/>
        <end position="1030"/>
    </location>
</feature>
<evidence type="ECO:0000259" key="3">
    <source>
        <dbReference type="Pfam" id="PF05738"/>
    </source>
</evidence>
<name>E8JMV7_STREI</name>
<evidence type="ECO:0000313" key="5">
    <source>
        <dbReference type="Proteomes" id="UP000005699"/>
    </source>
</evidence>
<organism evidence="4 5">
    <name type="scientific">Streptococcus equinus ATCC 9812</name>
    <dbReference type="NCBI Taxonomy" id="525379"/>
    <lineage>
        <taxon>Bacteria</taxon>
        <taxon>Bacillati</taxon>
        <taxon>Bacillota</taxon>
        <taxon>Bacilli</taxon>
        <taxon>Lactobacillales</taxon>
        <taxon>Streptococcaceae</taxon>
        <taxon>Streptococcus</taxon>
    </lineage>
</organism>
<proteinExistence type="predicted"/>
<evidence type="ECO:0000256" key="2">
    <source>
        <dbReference type="SAM" id="Phobius"/>
    </source>
</evidence>
<dbReference type="eggNOG" id="COG4932">
    <property type="taxonomic scope" value="Bacteria"/>
</dbReference>
<feature type="domain" description="CNA-B" evidence="3">
    <location>
        <begin position="885"/>
        <end position="971"/>
    </location>
</feature>
<feature type="compositionally biased region" description="Basic and acidic residues" evidence="1">
    <location>
        <begin position="149"/>
        <end position="165"/>
    </location>
</feature>
<protein>
    <submittedName>
        <fullName evidence="4">LPXTG-motif cell wall anchor domain protein</fullName>
    </submittedName>
</protein>
<feature type="region of interest" description="Disordered" evidence="1">
    <location>
        <begin position="141"/>
        <end position="165"/>
    </location>
</feature>
<feature type="domain" description="CNA-B" evidence="3">
    <location>
        <begin position="764"/>
        <end position="844"/>
    </location>
</feature>
<feature type="domain" description="CNA-B" evidence="3">
    <location>
        <begin position="651"/>
        <end position="757"/>
    </location>
</feature>
<dbReference type="InterPro" id="IPR008454">
    <property type="entry name" value="Collagen-bd_Cna-like_B-typ_dom"/>
</dbReference>
<dbReference type="Pfam" id="PF05738">
    <property type="entry name" value="Cna_B"/>
    <property type="match status" value="3"/>
</dbReference>
<dbReference type="Proteomes" id="UP000005699">
    <property type="component" value="Unassembled WGS sequence"/>
</dbReference>
<accession>E8JMV7</accession>
<dbReference type="AlphaFoldDB" id="E8JMV7"/>
<gene>
    <name evidence="4" type="ORF">HMPREF0819_0330</name>
</gene>
<dbReference type="HOGENOM" id="CLU_293359_0_0_9"/>
<reference evidence="4 5" key="1">
    <citation type="submission" date="2010-12" db="EMBL/GenBank/DDBJ databases">
        <authorList>
            <person name="Muzny D."/>
            <person name="Qin X."/>
            <person name="Deng J."/>
            <person name="Jiang H."/>
            <person name="Liu Y."/>
            <person name="Qu J."/>
            <person name="Song X.-Z."/>
            <person name="Zhang L."/>
            <person name="Thornton R."/>
            <person name="Coyle M."/>
            <person name="Francisco L."/>
            <person name="Jackson L."/>
            <person name="Javaid M."/>
            <person name="Korchina V."/>
            <person name="Kovar C."/>
            <person name="Mata R."/>
            <person name="Mathew T."/>
            <person name="Ngo R."/>
            <person name="Nguyen L."/>
            <person name="Nguyen N."/>
            <person name="Okwuonu G."/>
            <person name="Ongeri F."/>
            <person name="Pham C."/>
            <person name="Simmons D."/>
            <person name="Wilczek-Boney K."/>
            <person name="Hale W."/>
            <person name="Jakkamsetti A."/>
            <person name="Pham P."/>
            <person name="Ruth R."/>
            <person name="San Lucas F."/>
            <person name="Warren J."/>
            <person name="Zhang J."/>
            <person name="Zhao Z."/>
            <person name="Zhou C."/>
            <person name="Zhu D."/>
            <person name="Lee S."/>
            <person name="Bess C."/>
            <person name="Blankenburg K."/>
            <person name="Forbes L."/>
            <person name="Fu Q."/>
            <person name="Gubbala S."/>
            <person name="Hirani K."/>
            <person name="Jayaseelan J.C."/>
            <person name="Lara F."/>
            <person name="Munidasa M."/>
            <person name="Palculict T."/>
            <person name="Patil S."/>
            <person name="Pu L.-L."/>
            <person name="Saada N."/>
            <person name="Tang L."/>
            <person name="Weissenberger G."/>
            <person name="Zhu Y."/>
            <person name="Hemphill L."/>
            <person name="Shang Y."/>
            <person name="Youmans B."/>
            <person name="Ayvaz T."/>
            <person name="Ross M."/>
            <person name="Santibanez J."/>
            <person name="Aqrawi P."/>
            <person name="Gross S."/>
            <person name="Joshi V."/>
            <person name="Fowler G."/>
            <person name="Nazareth L."/>
            <person name="Reid J."/>
            <person name="Worley K."/>
            <person name="Petrosino J."/>
            <person name="Highlander S."/>
            <person name="Gibbs R."/>
        </authorList>
    </citation>
    <scope>NUCLEOTIDE SEQUENCE [LARGE SCALE GENOMIC DNA]</scope>
    <source>
        <strain evidence="4 5">ATCC 9812</strain>
    </source>
</reference>
<keyword evidence="2" id="KW-1133">Transmembrane helix</keyword>